<dbReference type="PANTHER" id="PTHR43035:SF1">
    <property type="entry name" value="FATTY ACID REPRESSION MUTANT PROTEIN 2-RELATED"/>
    <property type="match status" value="1"/>
</dbReference>
<dbReference type="Gene3D" id="3.40.109.10">
    <property type="entry name" value="NADH Oxidase"/>
    <property type="match status" value="1"/>
</dbReference>
<organism evidence="2 3">
    <name type="scientific">Apilactobacillus apisilvae</name>
    <dbReference type="NCBI Taxonomy" id="2923364"/>
    <lineage>
        <taxon>Bacteria</taxon>
        <taxon>Bacillati</taxon>
        <taxon>Bacillota</taxon>
        <taxon>Bacilli</taxon>
        <taxon>Lactobacillales</taxon>
        <taxon>Lactobacillaceae</taxon>
        <taxon>Apilactobacillus</taxon>
    </lineage>
</organism>
<dbReference type="InterPro" id="IPR000415">
    <property type="entry name" value="Nitroreductase-like"/>
</dbReference>
<dbReference type="SUPFAM" id="SSF55469">
    <property type="entry name" value="FMN-dependent nitroreductase-like"/>
    <property type="match status" value="1"/>
</dbReference>
<evidence type="ECO:0000259" key="1">
    <source>
        <dbReference type="Pfam" id="PF00881"/>
    </source>
</evidence>
<dbReference type="InterPro" id="IPR029479">
    <property type="entry name" value="Nitroreductase"/>
</dbReference>
<evidence type="ECO:0000313" key="3">
    <source>
        <dbReference type="Proteomes" id="UP000831859"/>
    </source>
</evidence>
<feature type="domain" description="Nitroreductase" evidence="1">
    <location>
        <begin position="10"/>
        <end position="175"/>
    </location>
</feature>
<dbReference type="InterPro" id="IPR033877">
    <property type="entry name" value="Frm2/Hbn1"/>
</dbReference>
<keyword evidence="3" id="KW-1185">Reference proteome</keyword>
<reference evidence="2 3" key="1">
    <citation type="journal article" date="2022" name="Int. J. Syst. Evol. Microbiol.">
        <title>Apilactobacillus apisilvae sp. nov., Nicolia spurrieriana gen. nov. sp. nov., Bombilactobacillus folatiphilus sp. nov. and Bombilactobacillus thymidiniphilus sp. nov., four new lactic acid bacterial isolates from stingless bees Tetragonula carbonaria and Austroplebeia australis.</title>
        <authorList>
            <person name="Oliphant S.A."/>
            <person name="Watson-Haigh N.S."/>
            <person name="Sumby K.M."/>
            <person name="Gardner J."/>
            <person name="Groom S."/>
            <person name="Jiranek V."/>
        </authorList>
    </citation>
    <scope>NUCLEOTIDE SEQUENCE [LARGE SCALE GENOMIC DNA]</scope>
    <source>
        <strain evidence="2 3">SG5_A10</strain>
    </source>
</reference>
<dbReference type="Pfam" id="PF00881">
    <property type="entry name" value="Nitroreductase"/>
    <property type="match status" value="1"/>
</dbReference>
<protein>
    <submittedName>
        <fullName evidence="2">Nitroreductase family protein</fullName>
    </submittedName>
</protein>
<evidence type="ECO:0000313" key="2">
    <source>
        <dbReference type="EMBL" id="UQS84508.1"/>
    </source>
</evidence>
<dbReference type="RefSeq" id="WP_249510494.1">
    <property type="nucleotide sequence ID" value="NZ_CP093362.1"/>
</dbReference>
<dbReference type="EMBL" id="CP093362">
    <property type="protein sequence ID" value="UQS84508.1"/>
    <property type="molecule type" value="Genomic_DNA"/>
</dbReference>
<dbReference type="Proteomes" id="UP000831859">
    <property type="component" value="Chromosome"/>
</dbReference>
<proteinExistence type="predicted"/>
<accession>A0ABY4PG86</accession>
<gene>
    <name evidence="2" type="ORF">MOO46_04435</name>
</gene>
<name>A0ABY4PG86_9LACO</name>
<dbReference type="PANTHER" id="PTHR43035">
    <property type="entry name" value="FATTY ACID REPRESSION MUTANT PROTEIN 2-RELATED"/>
    <property type="match status" value="1"/>
</dbReference>
<dbReference type="CDD" id="cd02140">
    <property type="entry name" value="Frm2-like"/>
    <property type="match status" value="1"/>
</dbReference>
<sequence>MENNFLNLQKNRRTIYALGKNVKQDSDEIADLIKETIKQAPTPFNSQSTRAVILFNNAHKKLWDIVLNNLKPHLKTEDAVKATTEKINGFSNSFGTVLYFTDMDVVHGLEEKFPAYADNFYDWSEQSQGNAQYAVWTSLAENGIGANLQHYNPLIDEDVAKEFDIPASWKLRGEMDFGSIEAPAGDKDYMDDEKRFKIFK</sequence>